<keyword evidence="6" id="KW-0539">Nucleus</keyword>
<evidence type="ECO:0000256" key="3">
    <source>
        <dbReference type="ARBA" id="ARBA00022741"/>
    </source>
</evidence>
<evidence type="ECO:0000256" key="2">
    <source>
        <dbReference type="ARBA" id="ARBA00006168"/>
    </source>
</evidence>
<dbReference type="InterPro" id="IPR004582">
    <property type="entry name" value="Checkpoint_prot_Rad17_Rad24"/>
</dbReference>
<dbReference type="SUPFAM" id="SSF52540">
    <property type="entry name" value="P-loop containing nucleoside triphosphate hydrolases"/>
    <property type="match status" value="1"/>
</dbReference>
<dbReference type="GO" id="GO:0005634">
    <property type="term" value="C:nucleus"/>
    <property type="evidence" value="ECO:0007669"/>
    <property type="project" value="UniProtKB-SubCell"/>
</dbReference>
<dbReference type="GO" id="GO:0003682">
    <property type="term" value="F:chromatin binding"/>
    <property type="evidence" value="ECO:0007669"/>
    <property type="project" value="TreeGrafter"/>
</dbReference>
<dbReference type="InterPro" id="IPR027417">
    <property type="entry name" value="P-loop_NTPase"/>
</dbReference>
<keyword evidence="4" id="KW-0227">DNA damage</keyword>
<protein>
    <submittedName>
        <fullName evidence="9">Cell cycle checkpoint protein RAD17</fullName>
    </submittedName>
</protein>
<dbReference type="GO" id="GO:0000077">
    <property type="term" value="P:DNA damage checkpoint signaling"/>
    <property type="evidence" value="ECO:0007669"/>
    <property type="project" value="TreeGrafter"/>
</dbReference>
<comment type="similarity">
    <text evidence="2">Belongs to the rad17/RAD24 family.</text>
</comment>
<dbReference type="PANTHER" id="PTHR12172:SF0">
    <property type="entry name" value="CELL CYCLE CHECKPOINT PROTEIN RAD17"/>
    <property type="match status" value="1"/>
</dbReference>
<dbReference type="GO" id="GO:0033314">
    <property type="term" value="P:mitotic DNA replication checkpoint signaling"/>
    <property type="evidence" value="ECO:0007669"/>
    <property type="project" value="TreeGrafter"/>
</dbReference>
<dbReference type="GO" id="GO:0003689">
    <property type="term" value="F:DNA clamp loader activity"/>
    <property type="evidence" value="ECO:0007669"/>
    <property type="project" value="TreeGrafter"/>
</dbReference>
<keyword evidence="7" id="KW-0131">Cell cycle</keyword>
<evidence type="ECO:0000313" key="9">
    <source>
        <dbReference type="EMBL" id="TNN28193.1"/>
    </source>
</evidence>
<name>A0A4Z2EHB3_9TELE</name>
<feature type="region of interest" description="Disordered" evidence="8">
    <location>
        <begin position="1"/>
        <end position="81"/>
    </location>
</feature>
<evidence type="ECO:0000256" key="8">
    <source>
        <dbReference type="SAM" id="MobiDB-lite"/>
    </source>
</evidence>
<evidence type="ECO:0000256" key="5">
    <source>
        <dbReference type="ARBA" id="ARBA00022840"/>
    </source>
</evidence>
<evidence type="ECO:0000313" key="10">
    <source>
        <dbReference type="Proteomes" id="UP000314294"/>
    </source>
</evidence>
<dbReference type="OrthoDB" id="10265971at2759"/>
<dbReference type="AlphaFoldDB" id="A0A4Z2EHB3"/>
<dbReference type="Pfam" id="PF03215">
    <property type="entry name" value="Rad17"/>
    <property type="match status" value="1"/>
</dbReference>
<keyword evidence="5" id="KW-0067">ATP-binding</keyword>
<dbReference type="Gene3D" id="3.40.50.300">
    <property type="entry name" value="P-loop containing nucleotide triphosphate hydrolases"/>
    <property type="match status" value="1"/>
</dbReference>
<keyword evidence="10" id="KW-1185">Reference proteome</keyword>
<dbReference type="GO" id="GO:0005524">
    <property type="term" value="F:ATP binding"/>
    <property type="evidence" value="ECO:0007669"/>
    <property type="project" value="UniProtKB-KW"/>
</dbReference>
<keyword evidence="3" id="KW-0547">Nucleotide-binding</keyword>
<organism evidence="9 10">
    <name type="scientific">Liparis tanakae</name>
    <name type="common">Tanaka's snailfish</name>
    <dbReference type="NCBI Taxonomy" id="230148"/>
    <lineage>
        <taxon>Eukaryota</taxon>
        <taxon>Metazoa</taxon>
        <taxon>Chordata</taxon>
        <taxon>Craniata</taxon>
        <taxon>Vertebrata</taxon>
        <taxon>Euteleostomi</taxon>
        <taxon>Actinopterygii</taxon>
        <taxon>Neopterygii</taxon>
        <taxon>Teleostei</taxon>
        <taxon>Neoteleostei</taxon>
        <taxon>Acanthomorphata</taxon>
        <taxon>Eupercaria</taxon>
        <taxon>Perciformes</taxon>
        <taxon>Cottioidei</taxon>
        <taxon>Cottales</taxon>
        <taxon>Liparidae</taxon>
        <taxon>Liparis</taxon>
    </lineage>
</organism>
<reference evidence="9 10" key="1">
    <citation type="submission" date="2019-03" db="EMBL/GenBank/DDBJ databases">
        <title>First draft genome of Liparis tanakae, snailfish: a comprehensive survey of snailfish specific genes.</title>
        <authorList>
            <person name="Kim W."/>
            <person name="Song I."/>
            <person name="Jeong J.-H."/>
            <person name="Kim D."/>
            <person name="Kim S."/>
            <person name="Ryu S."/>
            <person name="Song J.Y."/>
            <person name="Lee S.K."/>
        </authorList>
    </citation>
    <scope>NUCLEOTIDE SEQUENCE [LARGE SCALE GENOMIC DNA]</scope>
    <source>
        <tissue evidence="9">Muscle</tissue>
    </source>
</reference>
<gene>
    <name evidence="9" type="primary">Rad17</name>
    <name evidence="9" type="ORF">EYF80_061659</name>
</gene>
<proteinExistence type="inferred from homology"/>
<comment type="caution">
    <text evidence="9">The sequence shown here is derived from an EMBL/GenBank/DDBJ whole genome shotgun (WGS) entry which is preliminary data.</text>
</comment>
<evidence type="ECO:0000256" key="6">
    <source>
        <dbReference type="ARBA" id="ARBA00023242"/>
    </source>
</evidence>
<dbReference type="GO" id="GO:0006281">
    <property type="term" value="P:DNA repair"/>
    <property type="evidence" value="ECO:0007669"/>
    <property type="project" value="InterPro"/>
</dbReference>
<sequence>MDKPPVGEKAALSRPNRWVDPSFADLPEESFAPSSRRRGSQASCSKAEPKRSRRRAGEPDPRAAHLPKDSAPGDQDEPWVDRYSPRSQAELAVHKKKIEEVENWLRVHSSSSKGGVLLLTGPSGCGKTATVQLAQFQDFLLRANKYNCLKMVGDGAATDGKLILVEVRGTAPSLADGGVCLLFCETFGSAFPAHSMVLKSKCS</sequence>
<evidence type="ECO:0000256" key="4">
    <source>
        <dbReference type="ARBA" id="ARBA00022763"/>
    </source>
</evidence>
<dbReference type="Proteomes" id="UP000314294">
    <property type="component" value="Unassembled WGS sequence"/>
</dbReference>
<dbReference type="PANTHER" id="PTHR12172">
    <property type="entry name" value="CELL CYCLE CHECKPOINT PROTEIN RAD17"/>
    <property type="match status" value="1"/>
</dbReference>
<evidence type="ECO:0000256" key="1">
    <source>
        <dbReference type="ARBA" id="ARBA00004123"/>
    </source>
</evidence>
<accession>A0A4Z2EHB3</accession>
<comment type="subcellular location">
    <subcellularLocation>
        <location evidence="1">Nucleus</location>
    </subcellularLocation>
</comment>
<feature type="compositionally biased region" description="Basic and acidic residues" evidence="8">
    <location>
        <begin position="47"/>
        <end position="68"/>
    </location>
</feature>
<dbReference type="EMBL" id="SRLO01007194">
    <property type="protein sequence ID" value="TNN28193.1"/>
    <property type="molecule type" value="Genomic_DNA"/>
</dbReference>
<evidence type="ECO:0000256" key="7">
    <source>
        <dbReference type="ARBA" id="ARBA00023306"/>
    </source>
</evidence>